<dbReference type="AlphaFoldDB" id="A0A1E1MM10"/>
<accession>A0A1E1MM10</accession>
<organism evidence="1 2">
    <name type="scientific">Rhynchosporium secalis</name>
    <name type="common">Barley scald fungus</name>
    <dbReference type="NCBI Taxonomy" id="38038"/>
    <lineage>
        <taxon>Eukaryota</taxon>
        <taxon>Fungi</taxon>
        <taxon>Dikarya</taxon>
        <taxon>Ascomycota</taxon>
        <taxon>Pezizomycotina</taxon>
        <taxon>Leotiomycetes</taxon>
        <taxon>Helotiales</taxon>
        <taxon>Ploettnerulaceae</taxon>
        <taxon>Rhynchosporium</taxon>
    </lineage>
</organism>
<proteinExistence type="predicted"/>
<sequence length="69" mass="7785">MQKRSTDRWSITNDGDGDYNLPNRGLRVSRCFSQFSVNGLLCCAMLCDGFGDEAQGWPVDEEVMQFSQT</sequence>
<keyword evidence="2" id="KW-1185">Reference proteome</keyword>
<dbReference type="Proteomes" id="UP000177625">
    <property type="component" value="Unassembled WGS sequence"/>
</dbReference>
<evidence type="ECO:0000313" key="1">
    <source>
        <dbReference type="EMBL" id="CZT50127.1"/>
    </source>
</evidence>
<reference evidence="2" key="1">
    <citation type="submission" date="2016-03" db="EMBL/GenBank/DDBJ databases">
        <authorList>
            <person name="Guldener U."/>
        </authorList>
    </citation>
    <scope>NUCLEOTIDE SEQUENCE [LARGE SCALE GENOMIC DNA]</scope>
</reference>
<evidence type="ECO:0000313" key="2">
    <source>
        <dbReference type="Proteomes" id="UP000177625"/>
    </source>
</evidence>
<name>A0A1E1MM10_RHYSE</name>
<dbReference type="EMBL" id="FJVC01000413">
    <property type="protein sequence ID" value="CZT50127.1"/>
    <property type="molecule type" value="Genomic_DNA"/>
</dbReference>
<gene>
    <name evidence="1" type="ORF">RSE6_11060</name>
</gene>
<protein>
    <submittedName>
        <fullName evidence="1">Uncharacterized protein</fullName>
    </submittedName>
</protein>